<dbReference type="GO" id="GO:0006631">
    <property type="term" value="P:fatty acid metabolic process"/>
    <property type="evidence" value="ECO:0007669"/>
    <property type="project" value="TreeGrafter"/>
</dbReference>
<dbReference type="PANTHER" id="PTHR43201">
    <property type="entry name" value="ACYL-COA SYNTHETASE"/>
    <property type="match status" value="1"/>
</dbReference>
<evidence type="ECO:0000256" key="3">
    <source>
        <dbReference type="ARBA" id="ARBA00037247"/>
    </source>
</evidence>
<comment type="caution">
    <text evidence="10">The sequence shown here is derived from an EMBL/GenBank/DDBJ whole genome shotgun (WGS) entry which is preliminary data.</text>
</comment>
<proteinExistence type="inferred from homology"/>
<dbReference type="EC" id="6.2.1.2" evidence="4"/>
<evidence type="ECO:0000313" key="11">
    <source>
        <dbReference type="Proteomes" id="UP001152888"/>
    </source>
</evidence>
<dbReference type="OrthoDB" id="10253115at2759"/>
<dbReference type="PANTHER" id="PTHR43201:SF5">
    <property type="entry name" value="MEDIUM-CHAIN ACYL-COA LIGASE ACSF2, MITOCHONDRIAL"/>
    <property type="match status" value="1"/>
</dbReference>
<feature type="domain" description="AMP-dependent synthetase/ligase" evidence="8">
    <location>
        <begin position="44"/>
        <end position="432"/>
    </location>
</feature>
<dbReference type="FunFam" id="3.30.300.30:FF:000008">
    <property type="entry name" value="2,3-dihydroxybenzoate-AMP ligase"/>
    <property type="match status" value="1"/>
</dbReference>
<evidence type="ECO:0000259" key="8">
    <source>
        <dbReference type="Pfam" id="PF00501"/>
    </source>
</evidence>
<dbReference type="Proteomes" id="UP001152888">
    <property type="component" value="Unassembled WGS sequence"/>
</dbReference>
<comment type="similarity">
    <text evidence="1">Belongs to the ATP-dependent AMP-binding enzyme family.</text>
</comment>
<evidence type="ECO:0000313" key="10">
    <source>
        <dbReference type="EMBL" id="CAH1996621.1"/>
    </source>
</evidence>
<dbReference type="InterPro" id="IPR000873">
    <property type="entry name" value="AMP-dep_synth/lig_dom"/>
</dbReference>
<dbReference type="SUPFAM" id="SSF56801">
    <property type="entry name" value="Acetyl-CoA synthetase-like"/>
    <property type="match status" value="1"/>
</dbReference>
<dbReference type="GO" id="GO:0031956">
    <property type="term" value="F:medium-chain fatty acid-CoA ligase activity"/>
    <property type="evidence" value="ECO:0007669"/>
    <property type="project" value="UniProtKB-EC"/>
</dbReference>
<gene>
    <name evidence="10" type="ORF">ACAOBT_LOCUS23295</name>
</gene>
<dbReference type="EMBL" id="CAKOFQ010007263">
    <property type="protein sequence ID" value="CAH1996621.1"/>
    <property type="molecule type" value="Genomic_DNA"/>
</dbReference>
<evidence type="ECO:0000256" key="1">
    <source>
        <dbReference type="ARBA" id="ARBA00006432"/>
    </source>
</evidence>
<evidence type="ECO:0000259" key="9">
    <source>
        <dbReference type="Pfam" id="PF13193"/>
    </source>
</evidence>
<dbReference type="InterPro" id="IPR025110">
    <property type="entry name" value="AMP-bd_C"/>
</dbReference>
<evidence type="ECO:0000256" key="2">
    <source>
        <dbReference type="ARBA" id="ARBA00022598"/>
    </source>
</evidence>
<evidence type="ECO:0000256" key="6">
    <source>
        <dbReference type="ARBA" id="ARBA00047319"/>
    </source>
</evidence>
<sequence length="577" mass="64917">MLAPSSIRLLESCKNICYRWRSTVAHLKYKTDLPLQSKTIGQLLEECAEKFSDRAAIIAREQRRQLTFPELLDEADRFAAGLRAIGLNYGDKVGIWAPNLIEWLIANVACTRTGLPVVALNPALQSREVEYCINKINVKCIICPAESKHYSFKSVLNQLLPDLEHADKWKLECSSLPSLEKVILISEDSLRGAFTYNDVMNMPDAQSVKSIRDYQKKVDIHSVMNIQFTSGTTGFPKAIPRTHFQTVNNSYFVGKRMMLNEKHHIFCWQVPNFHAFGLIVGTAGWHNGSTIVYPSIHYSPEKSLESINKERCTTLLGTPTMYVDLIREQSTRNEDISPDFALTGGAIASPQLVKDMQSVLNVKTVQSLYGLTESLAAFFSLPGESPSEVYTTVGHIVEHTEAKVVDSNKKTVDFGVPGELCLKGAAILDGYLGDDKKNEESFDEEGWFYTGDQFVMFENGYGNIVGRIKDMIIRGGENIYPKEIEDFLRSHPNILEVHVVGIPHKRLGEEVCACIETKDGSTISTEEVKIFCDKKLAYFKIPTMVRTMKDFPKTTSGKIQKYKLVEQVVREMNNNIV</sequence>
<feature type="domain" description="AMP-binding enzyme C-terminal" evidence="9">
    <location>
        <begin position="483"/>
        <end position="558"/>
    </location>
</feature>
<name>A0A9P0LJ74_ACAOB</name>
<protein>
    <recommendedName>
        <fullName evidence="5">Medium-chain acyl-CoA ligase ACSF2, mitochondrial</fullName>
        <ecNumber evidence="4">6.2.1.2</ecNumber>
    </recommendedName>
</protein>
<evidence type="ECO:0000256" key="5">
    <source>
        <dbReference type="ARBA" id="ARBA00039638"/>
    </source>
</evidence>
<dbReference type="InterPro" id="IPR045851">
    <property type="entry name" value="AMP-bd_C_sf"/>
</dbReference>
<evidence type="ECO:0000256" key="7">
    <source>
        <dbReference type="ARBA" id="ARBA00048277"/>
    </source>
</evidence>
<comment type="catalytic activity">
    <reaction evidence="6">
        <text>octanoate + ATP + CoA = octanoyl-CoA + AMP + diphosphate</text>
        <dbReference type="Rhea" id="RHEA:33631"/>
        <dbReference type="ChEBI" id="CHEBI:25646"/>
        <dbReference type="ChEBI" id="CHEBI:30616"/>
        <dbReference type="ChEBI" id="CHEBI:33019"/>
        <dbReference type="ChEBI" id="CHEBI:57287"/>
        <dbReference type="ChEBI" id="CHEBI:57386"/>
        <dbReference type="ChEBI" id="CHEBI:456215"/>
    </reaction>
</comment>
<keyword evidence="2" id="KW-0436">Ligase</keyword>
<dbReference type="Gene3D" id="3.40.50.12780">
    <property type="entry name" value="N-terminal domain of ligase-like"/>
    <property type="match status" value="1"/>
</dbReference>
<keyword evidence="11" id="KW-1185">Reference proteome</keyword>
<comment type="function">
    <text evidence="3">Acyl-CoA synthases catalyze the initial reaction in fatty acid metabolism, by forming a thioester with CoA. Has some preference toward medium-chain substrates. Plays a role in adipocyte differentiation.</text>
</comment>
<dbReference type="Pfam" id="PF13193">
    <property type="entry name" value="AMP-binding_C"/>
    <property type="match status" value="1"/>
</dbReference>
<dbReference type="Gene3D" id="3.30.300.30">
    <property type="match status" value="1"/>
</dbReference>
<reference evidence="10" key="1">
    <citation type="submission" date="2022-03" db="EMBL/GenBank/DDBJ databases">
        <authorList>
            <person name="Sayadi A."/>
        </authorList>
    </citation>
    <scope>NUCLEOTIDE SEQUENCE</scope>
</reference>
<dbReference type="InterPro" id="IPR020845">
    <property type="entry name" value="AMP-binding_CS"/>
</dbReference>
<dbReference type="InterPro" id="IPR042099">
    <property type="entry name" value="ANL_N_sf"/>
</dbReference>
<dbReference type="PROSITE" id="PS00455">
    <property type="entry name" value="AMP_BINDING"/>
    <property type="match status" value="1"/>
</dbReference>
<dbReference type="Pfam" id="PF00501">
    <property type="entry name" value="AMP-binding"/>
    <property type="match status" value="1"/>
</dbReference>
<organism evidence="10 11">
    <name type="scientific">Acanthoscelides obtectus</name>
    <name type="common">Bean weevil</name>
    <name type="synonym">Bruchus obtectus</name>
    <dbReference type="NCBI Taxonomy" id="200917"/>
    <lineage>
        <taxon>Eukaryota</taxon>
        <taxon>Metazoa</taxon>
        <taxon>Ecdysozoa</taxon>
        <taxon>Arthropoda</taxon>
        <taxon>Hexapoda</taxon>
        <taxon>Insecta</taxon>
        <taxon>Pterygota</taxon>
        <taxon>Neoptera</taxon>
        <taxon>Endopterygota</taxon>
        <taxon>Coleoptera</taxon>
        <taxon>Polyphaga</taxon>
        <taxon>Cucujiformia</taxon>
        <taxon>Chrysomeloidea</taxon>
        <taxon>Chrysomelidae</taxon>
        <taxon>Bruchinae</taxon>
        <taxon>Bruchini</taxon>
        <taxon>Acanthoscelides</taxon>
    </lineage>
</organism>
<evidence type="ECO:0000256" key="4">
    <source>
        <dbReference type="ARBA" id="ARBA00039009"/>
    </source>
</evidence>
<accession>A0A9P0LJ74</accession>
<comment type="catalytic activity">
    <reaction evidence="7">
        <text>a medium-chain fatty acid + ATP + CoA = a medium-chain fatty acyl-CoA + AMP + diphosphate</text>
        <dbReference type="Rhea" id="RHEA:48340"/>
        <dbReference type="ChEBI" id="CHEBI:30616"/>
        <dbReference type="ChEBI" id="CHEBI:33019"/>
        <dbReference type="ChEBI" id="CHEBI:57287"/>
        <dbReference type="ChEBI" id="CHEBI:59558"/>
        <dbReference type="ChEBI" id="CHEBI:90546"/>
        <dbReference type="ChEBI" id="CHEBI:456215"/>
        <dbReference type="EC" id="6.2.1.2"/>
    </reaction>
</comment>
<dbReference type="AlphaFoldDB" id="A0A9P0LJ74"/>